<dbReference type="EMBL" id="JBHSWW010000306">
    <property type="protein sequence ID" value="MFC6754595.1"/>
    <property type="molecule type" value="Genomic_DNA"/>
</dbReference>
<name>A0ABD5SCN6_9EURY</name>
<feature type="transmembrane region" description="Helical" evidence="1">
    <location>
        <begin position="33"/>
        <end position="55"/>
    </location>
</feature>
<protein>
    <submittedName>
        <fullName evidence="2">Uncharacterized protein</fullName>
    </submittedName>
</protein>
<evidence type="ECO:0000313" key="3">
    <source>
        <dbReference type="Proteomes" id="UP001596442"/>
    </source>
</evidence>
<dbReference type="AlphaFoldDB" id="A0ABD5SCN6"/>
<accession>A0ABD5SCN6</accession>
<feature type="transmembrane region" description="Helical" evidence="1">
    <location>
        <begin position="7"/>
        <end position="27"/>
    </location>
</feature>
<keyword evidence="1" id="KW-0472">Membrane</keyword>
<comment type="caution">
    <text evidence="2">The sequence shown here is derived from an EMBL/GenBank/DDBJ whole genome shotgun (WGS) entry which is preliminary data.</text>
</comment>
<organism evidence="2 3">
    <name type="scientific">Halorubrum tibetense</name>
    <dbReference type="NCBI Taxonomy" id="175631"/>
    <lineage>
        <taxon>Archaea</taxon>
        <taxon>Methanobacteriati</taxon>
        <taxon>Methanobacteriota</taxon>
        <taxon>Stenosarchaea group</taxon>
        <taxon>Halobacteria</taxon>
        <taxon>Halobacteriales</taxon>
        <taxon>Haloferacaceae</taxon>
        <taxon>Halorubrum</taxon>
    </lineage>
</organism>
<gene>
    <name evidence="2" type="ORF">ACFQEU_14180</name>
</gene>
<keyword evidence="3" id="KW-1185">Reference proteome</keyword>
<keyword evidence="1" id="KW-1133">Transmembrane helix</keyword>
<dbReference type="Proteomes" id="UP001596442">
    <property type="component" value="Unassembled WGS sequence"/>
</dbReference>
<evidence type="ECO:0000313" key="2">
    <source>
        <dbReference type="EMBL" id="MFC6754595.1"/>
    </source>
</evidence>
<keyword evidence="1" id="KW-0812">Transmembrane</keyword>
<proteinExistence type="predicted"/>
<evidence type="ECO:0000256" key="1">
    <source>
        <dbReference type="SAM" id="Phobius"/>
    </source>
</evidence>
<dbReference type="RefSeq" id="WP_379783200.1">
    <property type="nucleotide sequence ID" value="NZ_JBHSWW010000306.1"/>
</dbReference>
<reference evidence="2 3" key="1">
    <citation type="journal article" date="2019" name="Int. J. Syst. Evol. Microbiol.">
        <title>The Global Catalogue of Microorganisms (GCM) 10K type strain sequencing project: providing services to taxonomists for standard genome sequencing and annotation.</title>
        <authorList>
            <consortium name="The Broad Institute Genomics Platform"/>
            <consortium name="The Broad Institute Genome Sequencing Center for Infectious Disease"/>
            <person name="Wu L."/>
            <person name="Ma J."/>
        </authorList>
    </citation>
    <scope>NUCLEOTIDE SEQUENCE [LARGE SCALE GENOMIC DNA]</scope>
    <source>
        <strain evidence="2 3">CGMCC 1.3239</strain>
    </source>
</reference>
<sequence length="67" mass="6315">MSEAKTLAVIAGGVGGAVGAFVGVSIGGDPLTVTLTTMVVALLVGSGVIASAVVAGDVEFLAEPDGE</sequence>